<dbReference type="Proteomes" id="UP000295293">
    <property type="component" value="Unassembled WGS sequence"/>
</dbReference>
<feature type="transmembrane region" description="Helical" evidence="1">
    <location>
        <begin position="149"/>
        <end position="173"/>
    </location>
</feature>
<dbReference type="AlphaFoldDB" id="A0A4R6YGM2"/>
<feature type="transmembrane region" description="Helical" evidence="1">
    <location>
        <begin position="179"/>
        <end position="201"/>
    </location>
</feature>
<gene>
    <name evidence="2" type="ORF">DFR29_1357</name>
</gene>
<evidence type="ECO:0000313" key="2">
    <source>
        <dbReference type="EMBL" id="TDR35569.1"/>
    </source>
</evidence>
<feature type="transmembrane region" description="Helical" evidence="1">
    <location>
        <begin position="87"/>
        <end position="106"/>
    </location>
</feature>
<dbReference type="InterPro" id="IPR018750">
    <property type="entry name" value="DUF2306_membrane"/>
</dbReference>
<keyword evidence="3" id="KW-1185">Reference proteome</keyword>
<dbReference type="Pfam" id="PF10067">
    <property type="entry name" value="DUF2306"/>
    <property type="match status" value="1"/>
</dbReference>
<feature type="transmembrane region" description="Helical" evidence="1">
    <location>
        <begin position="112"/>
        <end position="137"/>
    </location>
</feature>
<reference evidence="2 3" key="1">
    <citation type="submission" date="2019-03" db="EMBL/GenBank/DDBJ databases">
        <title>Genomic Encyclopedia of Type Strains, Phase IV (KMG-IV): sequencing the most valuable type-strain genomes for metagenomic binning, comparative biology and taxonomic classification.</title>
        <authorList>
            <person name="Goeker M."/>
        </authorList>
    </citation>
    <scope>NUCLEOTIDE SEQUENCE [LARGE SCALE GENOMIC DNA]</scope>
    <source>
        <strain evidence="2 3">DSM 21667</strain>
    </source>
</reference>
<protein>
    <submittedName>
        <fullName evidence="2">Putative membrane protein DUF2306</fullName>
    </submittedName>
</protein>
<name>A0A4R6YGM2_9GAMM</name>
<evidence type="ECO:0000313" key="3">
    <source>
        <dbReference type="Proteomes" id="UP000295293"/>
    </source>
</evidence>
<feature type="transmembrane region" description="Helical" evidence="1">
    <location>
        <begin position="12"/>
        <end position="33"/>
    </location>
</feature>
<dbReference type="EMBL" id="SNZH01000035">
    <property type="protein sequence ID" value="TDR35569.1"/>
    <property type="molecule type" value="Genomic_DNA"/>
</dbReference>
<dbReference type="PROSITE" id="PS51257">
    <property type="entry name" value="PROKAR_LIPOPROTEIN"/>
    <property type="match status" value="1"/>
</dbReference>
<feature type="transmembrane region" description="Helical" evidence="1">
    <location>
        <begin position="53"/>
        <end position="75"/>
    </location>
</feature>
<dbReference type="OrthoDB" id="8759010at2"/>
<keyword evidence="1" id="KW-0812">Transmembrane</keyword>
<evidence type="ECO:0000256" key="1">
    <source>
        <dbReference type="SAM" id="Phobius"/>
    </source>
</evidence>
<organism evidence="2 3">
    <name type="scientific">Tahibacter aquaticus</name>
    <dbReference type="NCBI Taxonomy" id="520092"/>
    <lineage>
        <taxon>Bacteria</taxon>
        <taxon>Pseudomonadati</taxon>
        <taxon>Pseudomonadota</taxon>
        <taxon>Gammaproteobacteria</taxon>
        <taxon>Lysobacterales</taxon>
        <taxon>Rhodanobacteraceae</taxon>
        <taxon>Tahibacter</taxon>
    </lineage>
</organism>
<comment type="caution">
    <text evidence="2">The sequence shown here is derived from an EMBL/GenBank/DDBJ whole genome shotgun (WGS) entry which is preliminary data.</text>
</comment>
<dbReference type="RefSeq" id="WP_133821995.1">
    <property type="nucleotide sequence ID" value="NZ_SNZH01000035.1"/>
</dbReference>
<keyword evidence="1" id="KW-1133">Transmembrane helix</keyword>
<accession>A0A4R6YGM2</accession>
<sequence>MAGWLYRWGRWPLGLIFAAACVATAVYAFGYLYGSYSPRNPFAARFAVSGLDVPAHFFGAGLALLLAPVQVWGWLRRRAPGLHRLAGWLYAAAVLIGGIAGLLLAPKAQGGWASGAGFALLAPVWLLSTGLGIAYAVRGELERHRRWMWRSIALTFAAVTLRLILGIGMGVLHLRFLPVYIFAAWACWSINLVLCELLLYLQAWRQRRVPVQPSFAAAG</sequence>
<keyword evidence="1" id="KW-0472">Membrane</keyword>
<proteinExistence type="predicted"/>